<dbReference type="Proteomes" id="UP000053095">
    <property type="component" value="Unassembled WGS sequence"/>
</dbReference>
<feature type="domain" description="3-hydroxyacyl-CoA dehydrogenase C-terminal" evidence="4">
    <location>
        <begin position="211"/>
        <end position="307"/>
    </location>
</feature>
<evidence type="ECO:0000256" key="2">
    <source>
        <dbReference type="ARBA" id="ARBA00023002"/>
    </source>
</evidence>
<accession>A0A6V8HJI2</accession>
<dbReference type="InterPro" id="IPR022694">
    <property type="entry name" value="3-OHacyl-CoA_DH"/>
</dbReference>
<dbReference type="EMBL" id="DF933838">
    <property type="protein sequence ID" value="GAM41917.1"/>
    <property type="molecule type" value="Genomic_DNA"/>
</dbReference>
<dbReference type="GO" id="GO:0070403">
    <property type="term" value="F:NAD+ binding"/>
    <property type="evidence" value="ECO:0007669"/>
    <property type="project" value="InterPro"/>
</dbReference>
<keyword evidence="2" id="KW-0560">Oxidoreductase</keyword>
<evidence type="ECO:0000256" key="3">
    <source>
        <dbReference type="PIRSR" id="PIRSR000105-1"/>
    </source>
</evidence>
<organism evidence="6 7">
    <name type="scientific">Talaromyces pinophilus</name>
    <name type="common">Penicillium pinophilum</name>
    <dbReference type="NCBI Taxonomy" id="128442"/>
    <lineage>
        <taxon>Eukaryota</taxon>
        <taxon>Fungi</taxon>
        <taxon>Dikarya</taxon>
        <taxon>Ascomycota</taxon>
        <taxon>Pezizomycotina</taxon>
        <taxon>Eurotiomycetes</taxon>
        <taxon>Eurotiomycetidae</taxon>
        <taxon>Eurotiales</taxon>
        <taxon>Trichocomaceae</taxon>
        <taxon>Talaromyces</taxon>
        <taxon>Talaromyces sect. Talaromyces</taxon>
    </lineage>
</organism>
<evidence type="ECO:0000259" key="4">
    <source>
        <dbReference type="Pfam" id="PF00725"/>
    </source>
</evidence>
<evidence type="ECO:0000259" key="5">
    <source>
        <dbReference type="Pfam" id="PF02737"/>
    </source>
</evidence>
<name>A0A6V8HJI2_TALPI</name>
<dbReference type="InterPro" id="IPR036291">
    <property type="entry name" value="NAD(P)-bd_dom_sf"/>
</dbReference>
<keyword evidence="7" id="KW-1185">Reference proteome</keyword>
<evidence type="ECO:0000313" key="7">
    <source>
        <dbReference type="Proteomes" id="UP000053095"/>
    </source>
</evidence>
<dbReference type="PANTHER" id="PTHR48075">
    <property type="entry name" value="3-HYDROXYACYL-COA DEHYDROGENASE FAMILY PROTEIN"/>
    <property type="match status" value="1"/>
</dbReference>
<dbReference type="GO" id="GO:0006631">
    <property type="term" value="P:fatty acid metabolic process"/>
    <property type="evidence" value="ECO:0007669"/>
    <property type="project" value="InterPro"/>
</dbReference>
<dbReference type="SUPFAM" id="SSF51735">
    <property type="entry name" value="NAD(P)-binding Rossmann-fold domains"/>
    <property type="match status" value="1"/>
</dbReference>
<gene>
    <name evidence="6" type="ORF">TCE0_042f15421</name>
</gene>
<evidence type="ECO:0000313" key="6">
    <source>
        <dbReference type="EMBL" id="GAM41917.1"/>
    </source>
</evidence>
<dbReference type="Pfam" id="PF02737">
    <property type="entry name" value="3HCDH_N"/>
    <property type="match status" value="1"/>
</dbReference>
<dbReference type="Gene3D" id="3.40.50.720">
    <property type="entry name" value="NAD(P)-binding Rossmann-like Domain"/>
    <property type="match status" value="1"/>
</dbReference>
<evidence type="ECO:0000256" key="1">
    <source>
        <dbReference type="ARBA" id="ARBA00009463"/>
    </source>
</evidence>
<dbReference type="Gene3D" id="1.10.1040.10">
    <property type="entry name" value="N-(1-d-carboxylethyl)-l-norvaline Dehydrogenase, domain 2"/>
    <property type="match status" value="1"/>
</dbReference>
<dbReference type="GO" id="GO:0016616">
    <property type="term" value="F:oxidoreductase activity, acting on the CH-OH group of donors, NAD or NADP as acceptor"/>
    <property type="evidence" value="ECO:0007669"/>
    <property type="project" value="InterPro"/>
</dbReference>
<dbReference type="InterPro" id="IPR008927">
    <property type="entry name" value="6-PGluconate_DH-like_C_sf"/>
</dbReference>
<proteinExistence type="inferred from homology"/>
<dbReference type="AlphaFoldDB" id="A0A6V8HJI2"/>
<dbReference type="PANTHER" id="PTHR48075:SF3">
    <property type="entry name" value="3-HYDROXYACYL-COA DEHYDROGENASE"/>
    <property type="match status" value="1"/>
</dbReference>
<protein>
    <submittedName>
        <fullName evidence="6">3-hydroxyacyl-CoA dehydrogenase</fullName>
    </submittedName>
</protein>
<dbReference type="Pfam" id="PF00725">
    <property type="entry name" value="3HCDH"/>
    <property type="match status" value="1"/>
</dbReference>
<dbReference type="SUPFAM" id="SSF48179">
    <property type="entry name" value="6-phosphogluconate dehydrogenase C-terminal domain-like"/>
    <property type="match status" value="1"/>
</dbReference>
<dbReference type="InterPro" id="IPR013328">
    <property type="entry name" value="6PGD_dom2"/>
</dbReference>
<feature type="site" description="Important for catalytic activity" evidence="3">
    <location>
        <position position="142"/>
    </location>
</feature>
<reference evidence="7" key="1">
    <citation type="journal article" date="2015" name="Genome Announc.">
        <title>Draft genome sequence of Talaromyces cellulolyticus strain Y-94, a source of lignocellulosic biomass-degrading enzymes.</title>
        <authorList>
            <person name="Fujii T."/>
            <person name="Koike H."/>
            <person name="Sawayama S."/>
            <person name="Yano S."/>
            <person name="Inoue H."/>
        </authorList>
    </citation>
    <scope>NUCLEOTIDE SEQUENCE [LARGE SCALE GENOMIC DNA]</scope>
    <source>
        <strain evidence="7">Y-94</strain>
    </source>
</reference>
<sequence length="309" mass="34301">MARSKLLQEAVVILGAGTQGRRLAYMWSSTGKPVHLIDRQDKQLSEGVEYVQQLRASPSAISRNWGNITTSSPNGLGAALQKAWLAIECVPENIDLKRTVIGELDALAPEQTIIASNSSSYVISEIIESLSLKHSSRVLSAHCCKSDEGTNVMTTLILIRCFARTKDWPPETPAIEIMGHDKTDPSIVDFMLKRCKEHGFSPYHVKSTSIGYIYNRIWAAIKRETLLALHEGVATPKEIDAIFKDVLKTPRGPCELMDVVGLDVVLDIEKHYADSRKGLPIEPREYLHNMIESGKLGLKNGRGFYEYGP</sequence>
<dbReference type="InterPro" id="IPR006176">
    <property type="entry name" value="3-OHacyl-CoA_DH_NAD-bd"/>
</dbReference>
<dbReference type="InterPro" id="IPR006108">
    <property type="entry name" value="3HC_DH_C"/>
</dbReference>
<comment type="caution">
    <text evidence="6">The sequence shown here is derived from an EMBL/GenBank/DDBJ whole genome shotgun (WGS) entry which is preliminary data.</text>
</comment>
<feature type="domain" description="3-hydroxyacyl-CoA dehydrogenase NAD binding" evidence="5">
    <location>
        <begin position="11"/>
        <end position="143"/>
    </location>
</feature>
<dbReference type="PIRSF" id="PIRSF000105">
    <property type="entry name" value="HCDH"/>
    <property type="match status" value="1"/>
</dbReference>
<comment type="similarity">
    <text evidence="1">Belongs to the 3-hydroxyacyl-CoA dehydrogenase family.</text>
</comment>